<dbReference type="Gene3D" id="1.25.40.10">
    <property type="entry name" value="Tetratricopeptide repeat domain"/>
    <property type="match status" value="2"/>
</dbReference>
<keyword evidence="7" id="KW-1185">Reference proteome</keyword>
<dbReference type="InterPro" id="IPR017560">
    <property type="entry name" value="Cyt_c_biogenesis_CcmI"/>
</dbReference>
<protein>
    <submittedName>
        <fullName evidence="6">C-type cytochrome biogenesis protein CcmI</fullName>
    </submittedName>
</protein>
<organism evidence="6 7">
    <name type="scientific">Chelativorans intermedius</name>
    <dbReference type="NCBI Taxonomy" id="515947"/>
    <lineage>
        <taxon>Bacteria</taxon>
        <taxon>Pseudomonadati</taxon>
        <taxon>Pseudomonadota</taxon>
        <taxon>Alphaproteobacteria</taxon>
        <taxon>Hyphomicrobiales</taxon>
        <taxon>Phyllobacteriaceae</taxon>
        <taxon>Chelativorans</taxon>
    </lineage>
</organism>
<keyword evidence="4" id="KW-0802">TPR repeat</keyword>
<evidence type="ECO:0000256" key="2">
    <source>
        <dbReference type="ARBA" id="ARBA00022737"/>
    </source>
</evidence>
<evidence type="ECO:0000256" key="1">
    <source>
        <dbReference type="ARBA" id="ARBA00004196"/>
    </source>
</evidence>
<dbReference type="InterPro" id="IPR011990">
    <property type="entry name" value="TPR-like_helical_dom_sf"/>
</dbReference>
<name>A0ABV6DCA1_9HYPH</name>
<keyword evidence="2" id="KW-0677">Repeat</keyword>
<sequence>MLLFWVLAALMTFAAALAVMLPFLRRREEATAGSAHDLAVYRDQLAELEQELARGLISRPDAQQARAEIGRRILRLQEEEKAAGQSVQARRAGTVRAIAAAAVLAVPAVSWGLYAFLGSPGLPALPLAARLNADPAQAPLEELIARAEAHLADNPQDARGWEVLAPVYARLGRFGDAAAAYRRTIALAGPSAARHAALGEALVGEASGIVTADAEAAFAEALGLDADNPRARFFIAMARAQEGKTEEARALWQQMAAELPPDSPWREMAGQAAASLSAAGPSEADIAAAQDMSPEARREMIEGMVAGLDARLREEPGDAEAWRRLLRSYVVLDRREEARAALQRALAAFGADSREGQALAEFARELGIDDEGR</sequence>
<proteinExistence type="predicted"/>
<evidence type="ECO:0000259" key="5">
    <source>
        <dbReference type="Pfam" id="PF23914"/>
    </source>
</evidence>
<comment type="subcellular location">
    <subcellularLocation>
        <location evidence="1">Cell envelope</location>
    </subcellularLocation>
</comment>
<accession>A0ABV6DCA1</accession>
<dbReference type="RefSeq" id="WP_315903345.1">
    <property type="nucleotide sequence ID" value="NZ_JAODNW010000020.1"/>
</dbReference>
<dbReference type="PANTHER" id="PTHR47870:SF1">
    <property type="entry name" value="CYTOCHROME C-TYPE BIOGENESIS PROTEIN CCMH"/>
    <property type="match status" value="1"/>
</dbReference>
<evidence type="ECO:0000256" key="4">
    <source>
        <dbReference type="ARBA" id="ARBA00022803"/>
    </source>
</evidence>
<gene>
    <name evidence="6" type="primary">ccmI</name>
    <name evidence="6" type="ORF">ACFFJ2_17860</name>
</gene>
<dbReference type="InterPro" id="IPR056413">
    <property type="entry name" value="TPR_CcmH_CycH"/>
</dbReference>
<feature type="domain" description="Cytochrome c-type biogenesis protein H TPR" evidence="5">
    <location>
        <begin position="149"/>
        <end position="264"/>
    </location>
</feature>
<keyword evidence="3" id="KW-0201">Cytochrome c-type biogenesis</keyword>
<dbReference type="InterPro" id="IPR051263">
    <property type="entry name" value="C-type_cytochrome_biogenesis"/>
</dbReference>
<comment type="caution">
    <text evidence="6">The sequence shown here is derived from an EMBL/GenBank/DDBJ whole genome shotgun (WGS) entry which is preliminary data.</text>
</comment>
<dbReference type="EMBL" id="JBHLXD010000045">
    <property type="protein sequence ID" value="MFC0210267.1"/>
    <property type="molecule type" value="Genomic_DNA"/>
</dbReference>
<dbReference type="Pfam" id="PF23914">
    <property type="entry name" value="TPR_CcmH_CycH"/>
    <property type="match status" value="1"/>
</dbReference>
<dbReference type="SUPFAM" id="SSF48452">
    <property type="entry name" value="TPR-like"/>
    <property type="match status" value="1"/>
</dbReference>
<evidence type="ECO:0000313" key="6">
    <source>
        <dbReference type="EMBL" id="MFC0210267.1"/>
    </source>
</evidence>
<dbReference type="PANTHER" id="PTHR47870">
    <property type="entry name" value="CYTOCHROME C-TYPE BIOGENESIS PROTEIN CCMH"/>
    <property type="match status" value="1"/>
</dbReference>
<reference evidence="6 7" key="1">
    <citation type="submission" date="2024-09" db="EMBL/GenBank/DDBJ databases">
        <authorList>
            <person name="Sun Q."/>
            <person name="Mori K."/>
        </authorList>
    </citation>
    <scope>NUCLEOTIDE SEQUENCE [LARGE SCALE GENOMIC DNA]</scope>
    <source>
        <strain evidence="6 7">CCM 8543</strain>
    </source>
</reference>
<evidence type="ECO:0000256" key="3">
    <source>
        <dbReference type="ARBA" id="ARBA00022748"/>
    </source>
</evidence>
<evidence type="ECO:0000313" key="7">
    <source>
        <dbReference type="Proteomes" id="UP001589755"/>
    </source>
</evidence>
<dbReference type="Proteomes" id="UP001589755">
    <property type="component" value="Unassembled WGS sequence"/>
</dbReference>
<dbReference type="NCBIfam" id="TIGR03142">
    <property type="entry name" value="cytochro_ccmI"/>
    <property type="match status" value="1"/>
</dbReference>